<dbReference type="EMBL" id="JANVFS010000001">
    <property type="protein sequence ID" value="KAJ4496042.1"/>
    <property type="molecule type" value="Genomic_DNA"/>
</dbReference>
<dbReference type="InterPro" id="IPR051164">
    <property type="entry name" value="NmrA-like_oxidored"/>
</dbReference>
<comment type="caution">
    <text evidence="2">The sequence shown here is derived from an EMBL/GenBank/DDBJ whole genome shotgun (WGS) entry which is preliminary data.</text>
</comment>
<reference evidence="2" key="2">
    <citation type="journal article" date="2023" name="Proc. Natl. Acad. Sci. U.S.A.">
        <title>A global phylogenomic analysis of the shiitake genus Lentinula.</title>
        <authorList>
            <person name="Sierra-Patev S."/>
            <person name="Min B."/>
            <person name="Naranjo-Ortiz M."/>
            <person name="Looney B."/>
            <person name="Konkel Z."/>
            <person name="Slot J.C."/>
            <person name="Sakamoto Y."/>
            <person name="Steenwyk J.L."/>
            <person name="Rokas A."/>
            <person name="Carro J."/>
            <person name="Camarero S."/>
            <person name="Ferreira P."/>
            <person name="Molpeceres G."/>
            <person name="Ruiz-Duenas F.J."/>
            <person name="Serrano A."/>
            <person name="Henrissat B."/>
            <person name="Drula E."/>
            <person name="Hughes K.W."/>
            <person name="Mata J.L."/>
            <person name="Ishikawa N.K."/>
            <person name="Vargas-Isla R."/>
            <person name="Ushijima S."/>
            <person name="Smith C.A."/>
            <person name="Donoghue J."/>
            <person name="Ahrendt S."/>
            <person name="Andreopoulos W."/>
            <person name="He G."/>
            <person name="LaButti K."/>
            <person name="Lipzen A."/>
            <person name="Ng V."/>
            <person name="Riley R."/>
            <person name="Sandor L."/>
            <person name="Barry K."/>
            <person name="Martinez A.T."/>
            <person name="Xiao Y."/>
            <person name="Gibbons J.G."/>
            <person name="Terashima K."/>
            <person name="Grigoriev I.V."/>
            <person name="Hibbett D."/>
        </authorList>
    </citation>
    <scope>NUCLEOTIDE SEQUENCE</scope>
    <source>
        <strain evidence="2">Sp2 HRB7682 ss15</strain>
    </source>
</reference>
<dbReference type="PANTHER" id="PTHR42748:SF14">
    <property type="entry name" value="SNOAL-LIKE DOMAIN-CONTAINING PROTEIN"/>
    <property type="match status" value="1"/>
</dbReference>
<protein>
    <recommendedName>
        <fullName evidence="4">NmrA-like domain-containing protein</fullName>
    </recommendedName>
</protein>
<dbReference type="GO" id="GO:0005634">
    <property type="term" value="C:nucleus"/>
    <property type="evidence" value="ECO:0007669"/>
    <property type="project" value="TreeGrafter"/>
</dbReference>
<dbReference type="Proteomes" id="UP001150238">
    <property type="component" value="Unassembled WGS sequence"/>
</dbReference>
<dbReference type="PANTHER" id="PTHR42748">
    <property type="entry name" value="NITROGEN METABOLITE REPRESSION PROTEIN NMRA FAMILY MEMBER"/>
    <property type="match status" value="1"/>
</dbReference>
<dbReference type="AlphaFoldDB" id="A0A9W9E1N0"/>
<dbReference type="Gene3D" id="3.40.50.720">
    <property type="entry name" value="NAD(P)-binding Rossmann-like Domain"/>
    <property type="match status" value="1"/>
</dbReference>
<proteinExistence type="predicted"/>
<reference evidence="2" key="1">
    <citation type="submission" date="2022-08" db="EMBL/GenBank/DDBJ databases">
        <authorList>
            <consortium name="DOE Joint Genome Institute"/>
            <person name="Min B."/>
            <person name="Riley R."/>
            <person name="Sierra-Patev S."/>
            <person name="Naranjo-Ortiz M."/>
            <person name="Looney B."/>
            <person name="Konkel Z."/>
            <person name="Slot J.C."/>
            <person name="Sakamoto Y."/>
            <person name="Steenwyk J.L."/>
            <person name="Rokas A."/>
            <person name="Carro J."/>
            <person name="Camarero S."/>
            <person name="Ferreira P."/>
            <person name="Molpeceres G."/>
            <person name="Ruiz-Duenas F.J."/>
            <person name="Serrano A."/>
            <person name="Henrissat B."/>
            <person name="Drula E."/>
            <person name="Hughes K.W."/>
            <person name="Mata J.L."/>
            <person name="Ishikawa N.K."/>
            <person name="Vargas-Isla R."/>
            <person name="Ushijima S."/>
            <person name="Smith C.A."/>
            <person name="Ahrendt S."/>
            <person name="Andreopoulos W."/>
            <person name="He G."/>
            <person name="Labutti K."/>
            <person name="Lipzen A."/>
            <person name="Ng V."/>
            <person name="Sandor L."/>
            <person name="Barry K."/>
            <person name="Martinez A.T."/>
            <person name="Xiao Y."/>
            <person name="Gibbons J.G."/>
            <person name="Terashima K."/>
            <person name="Hibbett D.S."/>
            <person name="Grigoriev I.V."/>
        </authorList>
    </citation>
    <scope>NUCLEOTIDE SEQUENCE</scope>
    <source>
        <strain evidence="2">Sp2 HRB7682 ss15</strain>
    </source>
</reference>
<dbReference type="InterPro" id="IPR036291">
    <property type="entry name" value="NAD(P)-bd_dom_sf"/>
</dbReference>
<sequence>MHGGALGKFNPKYKATQMDAKGIVNDYLRSQPSSHAGESLSWTILTTGPYMENLAGAMLGPLQKRENGAVVFALLIVEDGHIPAICLEDIAWWTRHTFDHLSETSGQELKIATEMMTYLKIYPHLALSFVKGEQGPSIGETFMAMYNVWRDNLVTRDMEWIRRVHTTGYTLESWMKERGYVGNLSPDLKHLKSSMELKSLL</sequence>
<dbReference type="SUPFAM" id="SSF51735">
    <property type="entry name" value="NAD(P)-binding Rossmann-fold domains"/>
    <property type="match status" value="1"/>
</dbReference>
<evidence type="ECO:0008006" key="4">
    <source>
        <dbReference type="Google" id="ProtNLM"/>
    </source>
</evidence>
<keyword evidence="1" id="KW-0521">NADP</keyword>
<gene>
    <name evidence="2" type="ORF">C8J55DRAFT_568546</name>
</gene>
<evidence type="ECO:0000313" key="2">
    <source>
        <dbReference type="EMBL" id="KAJ4496042.1"/>
    </source>
</evidence>
<evidence type="ECO:0000256" key="1">
    <source>
        <dbReference type="ARBA" id="ARBA00022857"/>
    </source>
</evidence>
<name>A0A9W9E1N0_9AGAR</name>
<organism evidence="2 3">
    <name type="scientific">Lentinula lateritia</name>
    <dbReference type="NCBI Taxonomy" id="40482"/>
    <lineage>
        <taxon>Eukaryota</taxon>
        <taxon>Fungi</taxon>
        <taxon>Dikarya</taxon>
        <taxon>Basidiomycota</taxon>
        <taxon>Agaricomycotina</taxon>
        <taxon>Agaricomycetes</taxon>
        <taxon>Agaricomycetidae</taxon>
        <taxon>Agaricales</taxon>
        <taxon>Marasmiineae</taxon>
        <taxon>Omphalotaceae</taxon>
        <taxon>Lentinula</taxon>
    </lineage>
</organism>
<accession>A0A9W9E1N0</accession>
<evidence type="ECO:0000313" key="3">
    <source>
        <dbReference type="Proteomes" id="UP001150238"/>
    </source>
</evidence>